<feature type="signal peptide" evidence="2">
    <location>
        <begin position="1"/>
        <end position="20"/>
    </location>
</feature>
<sequence>MMIRFSCLFLLTLLTATVYAFEPRFCPSGSNRGRCLAVCKSGACEVILSSLGNLAQCMETELKNVCKLASKNFTSDQQLDCRSLSMDFTEVKLFARSHPNLSSAKDQDIQNLISSTDENIASELIDLEQMEKAVKSLLKQNSFYDLTKSCDNERNALQTVLQQHGYEYYSKPESTLDLVSISDFKTQLNSLNSRLNSSVSVLTNLVSMVKDKIVLTSNSTAIQVYDKDRTEQQKWEGLVRAQLEAAKRMKDFLYYSDRKFCPCNLMRMNTLERELELVHYEKKDEQMLRKLTRDMSNVLEKMVIFINTLNSGDMYSLNQIEAALKRVNMEEKANGMSESNLKITAEMSALAERKEERANLKELISADIAVAHVLVKWNEASKAKLPNTTMTNLDAIKKKLENFQEILVEEPADQLLTNQEVIQGFELASFFNSFLQRTVGYINAKITKNATALAELPSLETVFRKLIDLNYWEKVNHLQQGYYMIDNVYVSSAVPQLPMADLTKKRQNLNQLLTAQVAVMNSFLDWDKKERKRIKKGLCSCVKKKIKAVLADIMSMKSNLDDSNFKITQDIYEKMLESARQISQIVEKIVSYVNEKVIVGKSESELSSFKDVIKNLGVMQERNKINGLPEGDLKLKFGKKVKKEPAVPQKVVDLYYAQLEVAQQLYYWFVDLKDTPNYTQYVEKKVITDLMDKLEEVFVKPPTDKEIVAPGYLDGRLLALTNVIKKLNEQILTKLPDTEMPQTNALSLALEQLSKAQKAFGKPQSNFKLVKTKNGLEQFYTNFLSIQLRLADLLKDWVNSAKKIANITQAVETKVFTNNINRIKKITKVVKRNLGVGHIKENMKLLKIVIDSLNDQVLAKIPEKMHPAPKLVYSIRMNIITLNFYQQQKQELGQKLEFKSEIGQVPPPLHMVFMGEQILAKEIYIWLTSVEKSTKVEAEEVEELKEIMKNIFNRNDTLASMKLLRENLVILRQAMVKINELLAVDEGSKDSRDRIRRIISLLKEDQAIFADFDFDFEFAAKEPSKESHNQSLDKLTKKLASILAQWLNTTLQVSSLEHLIDRNEIRTVYLDKLTKVADSGEAVTDMALKSSFLTVKDMVRKINRYVLGKITADIVPGEHLIEQIHETMAKYNVKEQQMGNDYTTKLEFKTTAGEPSSVMKGFLKDEVKLAEALVSWLEKVQKNNQTEVAIEASVSSLKEIISSKAKASMDYLRKVLDTLKNNVHFVNMQILSNFEQTPEKTLLLNVQKNIQSLRDSEEFFYNLSVDFAINFPEDSKITEHHRKLLRVQLEVRNYLKKWLKTAELDNKIKILVDQTFYNKTQGKLLEVADKPDMINIKQNLDILKTVIEQVNYKILSNLEAEQVPGVKTVEKIRASLELLNQLEERYKDQLRTKLELQTVVGDAPLIQQVYYATQQKLAEALKEWLESLRDSKNGAPALIENLIATVENVFLKVKPTMKAIRANMANLREVTQEINRNILSKCQPDNIPMHEQAQMVKDLIRLLEREGAAFANFDAILRFECPRFKTDASALTNVQNFYRLEVELTETLLEFLEACKKQNVGPLDEVKALVQRIEELQKYEVKITEVDLSLVYKTLETLSQVLKSAQVQVITPVKAESLPDGLLEINNLIESLTALQKSVPYLSIVNLKSLRATYENVNINHHDMYELIKKLAKELYDWLAVLKDEKRVDQVQIRDISIYLDEVYKADDKPTSEFLEGELKVIEAILQSIDDDILSKLDRSQLPGQNFIVKIKATIEKITQFQKEEFSDFDLLLQFKDWEEPSLEKDAVKVLVAHLLEFLKTLRNDTKISQQLNKIIIEKLLHRLNVDGQDQKILEEVVRNINGYVLNRIRENDLPNATHFAALKSILSIYNKNSGTDLQLDKFKVDVYTDVAQSQFKLAENMYYWLEDLDSVEGLDELIKRDKNELNVIFSSSASEKVEKDSLEERRQILERIISDVRNKIMPKLKPDQIAVEKTIKLKDSIDKFNKAEQSRLRENSQRLSPTATPLSKLGKNYIEKQLEMKDQLLKILQIFATLEIKSEGNDTHVLNHNFLAKPEESDYKSVDFVRDRQEVLDAVMTNAEAKLDAIDKQKLKNYESDLMKYKKSITQMNEAREMFLRANSPENLSLKKERNILRLQKLMRNDLINWLEYMDMLGIDQEKDHNMIIRLNSKFELLPTAKQLLNTTYFDNLQKVLDKAKKQVKESAKQIKKEDVPQPGLEVLEADSDAIRLARKEMEEKPTLEENYEKGRNYFSAQFKVRNSLIAWFDFLTAQSSQLNVDQEEVSKQRLYLQTYFNVTPSMDDLLHSEVFFHENSMILDQTMGNLKKILEKVPKSSIPTELVTNLVETTAHLAEAERIWKKQVARVTGINKSKEFYDMLVELRDAVIDWFKYFRKHPKSGIDVKLIEKHEKLLTTEFSTSPTEKELETLEFIDDKKAIVEQSVALVKETLSKMKDTPAKRVESWNILLSKLEKVEKEWENEIGLNRVLGELYNAQVALANFITEWLEAISSASEIKVDILISKVSNQFDREPSYHEQRSKVYLQDNNRVLVECLETINKEIYPKLNIGPIPAKTEEADEIIERWQTAYKNAFPEERIKKIIFGQKAQQVSELYKSQIQLANQLNRWLLKAQQSDNETLRIDPITFTNIIHVMQLEMELSKQQKVEELELTDVAEYSDALDKVIQRVNSEVMPLLDGQSIQVDEELKQALKDYSELLQKILKKAALNFNEPGFKPKKLSIKQFIYYTERSQAFVTVLKKWVSKNQTLEQIVMDKMYTTQNETTRIVKEAESKILTKELIENLISTVKDQQSKFEQYLGEMAEMFGGKPAMLQKFEMTKELDKAIEFMKRAEVALGLKAGLYLGSSTYWNKPEYARENQQDEVKKDRLLGVLSAQSWVLSEIKSFANRLNSSSHEDFKQNANRMNSFDMYSAYDSETSVQSIEQMVEFWQTTLETNISTINKKIVNNKLLYQVPVLRYLRYSSEFLAKRRRSARIQERSIKFTEKAKLVLRRDDIKHASNIQMDISAYIVNWFKKLDEIPNLSFNLSQVHKRVVQFNQDGTAHADKVRDILQNATKKEQLEKAINEITSFSTKIIEFIDYMNKDVIPLIPVDAIPQIHYINYPLKSLNLVEKKLGLAKTEFDIKFRSADALNWEYVDSELWHILYGSNMLNYRLSRDLEVADIMGLEGTETCQLYMANINDQLEDIWDRFMDNNSPKNKTLSVELLDKIRVNREGVINCFQMLLDTKSVSEDDIESTREYFNRHKSSVEDFVELVLEYVLQNTGTAVREIEKWFEGIKDSYKQIKEKLSALDKKSKHVYTQYYYKDIDRAQLEVEVDSFLNLLGDIIKDINDQVIRKTKNIPSLTGVNLILQDQEDLATILQKKTKTFIITKPSSITAAINWISDLLKQAFAQSSP</sequence>
<keyword evidence="1" id="KW-0175">Coiled coil</keyword>
<comment type="caution">
    <text evidence="3">The sequence shown here is derived from an EMBL/GenBank/DDBJ whole genome shotgun (WGS) entry which is preliminary data.</text>
</comment>
<accession>A0ABD2QN31</accession>
<protein>
    <submittedName>
        <fullName evidence="3">Uncharacterized protein</fullName>
    </submittedName>
</protein>
<feature type="coiled-coil region" evidence="1">
    <location>
        <begin position="2187"/>
        <end position="2238"/>
    </location>
</feature>
<proteinExistence type="predicted"/>
<gene>
    <name evidence="3" type="ORF">Ciccas_000386</name>
</gene>
<evidence type="ECO:0000313" key="3">
    <source>
        <dbReference type="EMBL" id="KAL3320940.1"/>
    </source>
</evidence>
<evidence type="ECO:0000256" key="1">
    <source>
        <dbReference type="SAM" id="Coils"/>
    </source>
</evidence>
<keyword evidence="2" id="KW-0732">Signal</keyword>
<feature type="coiled-coil region" evidence="1">
    <location>
        <begin position="1369"/>
        <end position="1399"/>
    </location>
</feature>
<feature type="chain" id="PRO_5044834137" evidence="2">
    <location>
        <begin position="21"/>
        <end position="3413"/>
    </location>
</feature>
<evidence type="ECO:0000256" key="2">
    <source>
        <dbReference type="SAM" id="SignalP"/>
    </source>
</evidence>
<name>A0ABD2QN31_9PLAT</name>
<dbReference type="EMBL" id="JBJKFK010000020">
    <property type="protein sequence ID" value="KAL3320940.1"/>
    <property type="molecule type" value="Genomic_DNA"/>
</dbReference>
<dbReference type="Proteomes" id="UP001626550">
    <property type="component" value="Unassembled WGS sequence"/>
</dbReference>
<organism evidence="3 4">
    <name type="scientific">Cichlidogyrus casuarinus</name>
    <dbReference type="NCBI Taxonomy" id="1844966"/>
    <lineage>
        <taxon>Eukaryota</taxon>
        <taxon>Metazoa</taxon>
        <taxon>Spiralia</taxon>
        <taxon>Lophotrochozoa</taxon>
        <taxon>Platyhelminthes</taxon>
        <taxon>Monogenea</taxon>
        <taxon>Monopisthocotylea</taxon>
        <taxon>Dactylogyridea</taxon>
        <taxon>Ancyrocephalidae</taxon>
        <taxon>Cichlidogyrus</taxon>
    </lineage>
</organism>
<evidence type="ECO:0000313" key="4">
    <source>
        <dbReference type="Proteomes" id="UP001626550"/>
    </source>
</evidence>
<reference evidence="3 4" key="1">
    <citation type="submission" date="2024-11" db="EMBL/GenBank/DDBJ databases">
        <title>Adaptive evolution of stress response genes in parasites aligns with host niche diversity.</title>
        <authorList>
            <person name="Hahn C."/>
            <person name="Resl P."/>
        </authorList>
    </citation>
    <scope>NUCLEOTIDE SEQUENCE [LARGE SCALE GENOMIC DNA]</scope>
    <source>
        <strain evidence="3">EGGRZ-B1_66</strain>
        <tissue evidence="3">Body</tissue>
    </source>
</reference>
<keyword evidence="4" id="KW-1185">Reference proteome</keyword>